<dbReference type="AlphaFoldDB" id="A0A084JF30"/>
<dbReference type="SUPFAM" id="SSF88723">
    <property type="entry name" value="PIN domain-like"/>
    <property type="match status" value="1"/>
</dbReference>
<dbReference type="Proteomes" id="UP000768462">
    <property type="component" value="Unassembled WGS sequence"/>
</dbReference>
<keyword evidence="3" id="KW-1185">Reference proteome</keyword>
<dbReference type="Gene3D" id="3.40.50.1010">
    <property type="entry name" value="5'-nuclease"/>
    <property type="match status" value="1"/>
</dbReference>
<reference evidence="2" key="2">
    <citation type="submission" date="2019-04" db="EMBL/GenBank/DDBJ databases">
        <title>Evolution of Biomass-Degrading Anaerobic Consortia Revealed by Metagenomics.</title>
        <authorList>
            <person name="Peng X."/>
        </authorList>
    </citation>
    <scope>NUCLEOTIDE SEQUENCE</scope>
    <source>
        <strain evidence="2">SIG254</strain>
    </source>
</reference>
<comment type="caution">
    <text evidence="1">The sequence shown here is derived from an EMBL/GenBank/DDBJ whole genome shotgun (WGS) entry which is preliminary data.</text>
</comment>
<protein>
    <submittedName>
        <fullName evidence="2">Type II toxin-antitoxin system VapC family toxin</fullName>
    </submittedName>
</protein>
<gene>
    <name evidence="2" type="ORF">E7215_15975</name>
    <name evidence="1" type="ORF">IO99_04655</name>
</gene>
<evidence type="ECO:0000313" key="2">
    <source>
        <dbReference type="EMBL" id="MBE6061640.1"/>
    </source>
</evidence>
<dbReference type="EMBL" id="SVCM01000187">
    <property type="protein sequence ID" value="MBE6061640.1"/>
    <property type="molecule type" value="Genomic_DNA"/>
</dbReference>
<name>A0A084JF30_9CLOT</name>
<dbReference type="eggNOG" id="ENOG5030G7B">
    <property type="taxonomic scope" value="Bacteria"/>
</dbReference>
<accession>A0A084JF30</accession>
<sequence>MEILFYPFSSIDFQSSTSILLDASFLLSLVYDDDIKHTECIEVFRILLNNQCKLLVTNIISAEVLNQIMYKIFMIDIRHKIDKESAFNSQTNIKQIISSFSKYDRKIIKDKRIDKLREIPYKKYFDNLSKNSSKRDLLSIYYKTAVTMHNQLENTVKYEYVEINKLCMSKTKEIMIKNLLSINDATHIATCICHNIHYLLTLDSDFVYANCDSVKILKI</sequence>
<evidence type="ECO:0000313" key="3">
    <source>
        <dbReference type="Proteomes" id="UP000028542"/>
    </source>
</evidence>
<dbReference type="RefSeq" id="WP_035130799.1">
    <property type="nucleotide sequence ID" value="NZ_JBQHQR010000011.1"/>
</dbReference>
<dbReference type="Proteomes" id="UP000028542">
    <property type="component" value="Unassembled WGS sequence"/>
</dbReference>
<proteinExistence type="predicted"/>
<dbReference type="EMBL" id="JPMD01000010">
    <property type="protein sequence ID" value="KEZ87564.1"/>
    <property type="molecule type" value="Genomic_DNA"/>
</dbReference>
<organism evidence="1 3">
    <name type="scientific">Clostridium sulfidigenes</name>
    <dbReference type="NCBI Taxonomy" id="318464"/>
    <lineage>
        <taxon>Bacteria</taxon>
        <taxon>Bacillati</taxon>
        <taxon>Bacillota</taxon>
        <taxon>Clostridia</taxon>
        <taxon>Eubacteriales</taxon>
        <taxon>Clostridiaceae</taxon>
        <taxon>Clostridium</taxon>
    </lineage>
</organism>
<dbReference type="InterPro" id="IPR029060">
    <property type="entry name" value="PIN-like_dom_sf"/>
</dbReference>
<reference evidence="1 3" key="1">
    <citation type="submission" date="2014-07" db="EMBL/GenBank/DDBJ databases">
        <title>Draft genome of Clostridium sulfidigenes 113A isolated from sediments associated with methane hydrate from Krishna Godavari basin.</title>
        <authorList>
            <person name="Honkalas V.S."/>
            <person name="Dabir A.P."/>
            <person name="Arora P."/>
            <person name="Dhakephalkar P.K."/>
        </authorList>
    </citation>
    <scope>NUCLEOTIDE SEQUENCE [LARGE SCALE GENOMIC DNA]</scope>
    <source>
        <strain evidence="1 3">113A</strain>
    </source>
</reference>
<evidence type="ECO:0000313" key="1">
    <source>
        <dbReference type="EMBL" id="KEZ87564.1"/>
    </source>
</evidence>